<dbReference type="Proteomes" id="UP001464555">
    <property type="component" value="Unassembled WGS sequence"/>
</dbReference>
<dbReference type="RefSeq" id="WP_341697668.1">
    <property type="nucleotide sequence ID" value="NZ_JBBYHR010000008.1"/>
</dbReference>
<sequence length="67" mass="7160">MKKAIVLSAVLFAATLSLTSCGKKEESKTVETEVVAEPATETETVTETPDSVKVETTTTVEKDTVKK</sequence>
<evidence type="ECO:0000256" key="1">
    <source>
        <dbReference type="SAM" id="MobiDB-lite"/>
    </source>
</evidence>
<evidence type="ECO:0000313" key="4">
    <source>
        <dbReference type="Proteomes" id="UP001464555"/>
    </source>
</evidence>
<feature type="compositionally biased region" description="Low complexity" evidence="1">
    <location>
        <begin position="32"/>
        <end position="59"/>
    </location>
</feature>
<feature type="region of interest" description="Disordered" evidence="1">
    <location>
        <begin position="32"/>
        <end position="67"/>
    </location>
</feature>
<keyword evidence="2" id="KW-0732">Signal</keyword>
<keyword evidence="4" id="KW-1185">Reference proteome</keyword>
<gene>
    <name evidence="3" type="ORF">AAEO56_13850</name>
</gene>
<comment type="caution">
    <text evidence="3">The sequence shown here is derived from an EMBL/GenBank/DDBJ whole genome shotgun (WGS) entry which is preliminary data.</text>
</comment>
<accession>A0ABU9HYX6</accession>
<evidence type="ECO:0000256" key="2">
    <source>
        <dbReference type="SAM" id="SignalP"/>
    </source>
</evidence>
<proteinExistence type="predicted"/>
<dbReference type="PROSITE" id="PS51257">
    <property type="entry name" value="PROKAR_LIPOPROTEIN"/>
    <property type="match status" value="1"/>
</dbReference>
<protein>
    <submittedName>
        <fullName evidence="3">Uncharacterized protein</fullName>
    </submittedName>
</protein>
<reference evidence="3 4" key="1">
    <citation type="submission" date="2024-04" db="EMBL/GenBank/DDBJ databases">
        <title>Flavobacterium sp. DGU11 16S ribosomal RNA gene Genome sequencing and assembly.</title>
        <authorList>
            <person name="Park S."/>
        </authorList>
    </citation>
    <scope>NUCLEOTIDE SEQUENCE [LARGE SCALE GENOMIC DNA]</scope>
    <source>
        <strain evidence="3 4">DGU11</strain>
    </source>
</reference>
<feature type="signal peptide" evidence="2">
    <location>
        <begin position="1"/>
        <end position="22"/>
    </location>
</feature>
<feature type="chain" id="PRO_5045296095" evidence="2">
    <location>
        <begin position="23"/>
        <end position="67"/>
    </location>
</feature>
<name>A0ABU9HYX6_9FLAO</name>
<evidence type="ECO:0000313" key="3">
    <source>
        <dbReference type="EMBL" id="MEL1245355.1"/>
    </source>
</evidence>
<dbReference type="EMBL" id="JBBYHR010000008">
    <property type="protein sequence ID" value="MEL1245355.1"/>
    <property type="molecule type" value="Genomic_DNA"/>
</dbReference>
<organism evidence="3 4">
    <name type="scientific">Flavobacterium arundinis</name>
    <dbReference type="NCBI Taxonomy" id="3139143"/>
    <lineage>
        <taxon>Bacteria</taxon>
        <taxon>Pseudomonadati</taxon>
        <taxon>Bacteroidota</taxon>
        <taxon>Flavobacteriia</taxon>
        <taxon>Flavobacteriales</taxon>
        <taxon>Flavobacteriaceae</taxon>
        <taxon>Flavobacterium</taxon>
    </lineage>
</organism>